<keyword evidence="9 10" id="KW-0961">Cell wall biogenesis/degradation</keyword>
<evidence type="ECO:0000256" key="6">
    <source>
        <dbReference type="ARBA" id="ARBA00022984"/>
    </source>
</evidence>
<dbReference type="EMBL" id="BSSV01000001">
    <property type="protein sequence ID" value="GLX84702.1"/>
    <property type="molecule type" value="Genomic_DNA"/>
</dbReference>
<evidence type="ECO:0000256" key="4">
    <source>
        <dbReference type="ARBA" id="ARBA00022801"/>
    </source>
</evidence>
<feature type="binding site" evidence="10">
    <location>
        <position position="62"/>
    </location>
    <ligand>
        <name>substrate</name>
    </ligand>
</feature>
<sequence>MGPLMIDVHGTSLSQEDKELLQHPLVGGIILFSRNYQSPQQVAQLTSEIRKAAKQPILIAVDHEGGRVQRFRDQFTAIPAMYDLWRSSGESLATSQQYAYACGYVMALEVVSVGIDISFAPVLDINHISDVIGDRAFHHEPQAVASIAQQFIQGMHDAGMKSTGKHFPGHGSVKEDSHIALPIDKREKSTIFSTDMVPFTQLIQQNKLDAIMPAHVIYPSVDADAVGFSKYWIKDVLRNSLGFDGVIFSDDLTMAGAHYIGGYVERAEAAQAAGCDMLLVCNSRKASIEIIDNANLVVDNKSEQRLAKLVAKQGLDWSQMATNSRWQENVEVVSSIHELAQK</sequence>
<feature type="binding site" evidence="10">
    <location>
        <position position="135"/>
    </location>
    <ligand>
        <name>substrate</name>
    </ligand>
</feature>
<gene>
    <name evidence="10 12" type="primary">nagZ</name>
    <name evidence="12" type="ORF">tloyanaT_09540</name>
</gene>
<comment type="pathway">
    <text evidence="10">Cell wall biogenesis; peptidoglycan recycling.</text>
</comment>
<keyword evidence="2 10" id="KW-0963">Cytoplasm</keyword>
<dbReference type="InterPro" id="IPR036962">
    <property type="entry name" value="Glyco_hydro_3_N_sf"/>
</dbReference>
<dbReference type="Proteomes" id="UP001157134">
    <property type="component" value="Unassembled WGS sequence"/>
</dbReference>
<comment type="caution">
    <text evidence="12">The sequence shown here is derived from an EMBL/GenBank/DDBJ whole genome shotgun (WGS) entry which is preliminary data.</text>
</comment>
<feature type="active site" description="Nucleophile" evidence="10">
    <location>
        <position position="250"/>
    </location>
</feature>
<evidence type="ECO:0000256" key="5">
    <source>
        <dbReference type="ARBA" id="ARBA00022960"/>
    </source>
</evidence>
<accession>A0ABQ6H994</accession>
<keyword evidence="6 10" id="KW-0573">Peptidoglycan synthesis</keyword>
<keyword evidence="7 10" id="KW-0326">Glycosidase</keyword>
<dbReference type="InterPro" id="IPR050226">
    <property type="entry name" value="NagZ_Beta-hexosaminidase"/>
</dbReference>
<dbReference type="NCBIfam" id="NF003740">
    <property type="entry name" value="PRK05337.1"/>
    <property type="match status" value="1"/>
</dbReference>
<evidence type="ECO:0000256" key="2">
    <source>
        <dbReference type="ARBA" id="ARBA00022490"/>
    </source>
</evidence>
<evidence type="ECO:0000256" key="3">
    <source>
        <dbReference type="ARBA" id="ARBA00022618"/>
    </source>
</evidence>
<protein>
    <recommendedName>
        <fullName evidence="10">Beta-hexosaminidase</fullName>
        <ecNumber evidence="10">3.2.1.52</ecNumber>
    </recommendedName>
    <alternativeName>
        <fullName evidence="10">Beta-N-acetylhexosaminidase</fullName>
    </alternativeName>
    <alternativeName>
        <fullName evidence="10">N-acetyl-beta-glucosaminidase</fullName>
    </alternativeName>
</protein>
<evidence type="ECO:0000259" key="11">
    <source>
        <dbReference type="Pfam" id="PF00933"/>
    </source>
</evidence>
<dbReference type="InterPro" id="IPR001764">
    <property type="entry name" value="Glyco_hydro_3_N"/>
</dbReference>
<evidence type="ECO:0000256" key="9">
    <source>
        <dbReference type="ARBA" id="ARBA00023316"/>
    </source>
</evidence>
<evidence type="ECO:0000256" key="10">
    <source>
        <dbReference type="HAMAP-Rule" id="MF_00364"/>
    </source>
</evidence>
<feature type="site" description="Important for catalytic activity" evidence="10">
    <location>
        <position position="176"/>
    </location>
</feature>
<reference evidence="12 13" key="1">
    <citation type="submission" date="2023-03" db="EMBL/GenBank/DDBJ databases">
        <title>Thalassotalea loyana LMG 22536T draft genome sequence.</title>
        <authorList>
            <person name="Sawabe T."/>
        </authorList>
    </citation>
    <scope>NUCLEOTIDE SEQUENCE [LARGE SCALE GENOMIC DNA]</scope>
    <source>
        <strain evidence="12 13">LMG 22536</strain>
    </source>
</reference>
<feature type="binding site" evidence="10">
    <location>
        <begin position="165"/>
        <end position="166"/>
    </location>
    <ligand>
        <name>substrate</name>
    </ligand>
</feature>
<comment type="subcellular location">
    <subcellularLocation>
        <location evidence="10">Cytoplasm</location>
    </subcellularLocation>
</comment>
<evidence type="ECO:0000313" key="12">
    <source>
        <dbReference type="EMBL" id="GLX84702.1"/>
    </source>
</evidence>
<dbReference type="HAMAP" id="MF_00364">
    <property type="entry name" value="NagZ"/>
    <property type="match status" value="1"/>
</dbReference>
<keyword evidence="13" id="KW-1185">Reference proteome</keyword>
<proteinExistence type="inferred from homology"/>
<comment type="similarity">
    <text evidence="10">Belongs to the glycosyl hydrolase 3 family. NagZ subfamily.</text>
</comment>
<dbReference type="Pfam" id="PF00933">
    <property type="entry name" value="Glyco_hydro_3"/>
    <property type="match status" value="1"/>
</dbReference>
<comment type="catalytic activity">
    <reaction evidence="1 10">
        <text>Hydrolysis of terminal non-reducing N-acetyl-D-hexosamine residues in N-acetyl-beta-D-hexosaminides.</text>
        <dbReference type="EC" id="3.2.1.52"/>
    </reaction>
</comment>
<dbReference type="Gene3D" id="3.20.20.300">
    <property type="entry name" value="Glycoside hydrolase, family 3, N-terminal domain"/>
    <property type="match status" value="1"/>
</dbReference>
<dbReference type="PANTHER" id="PTHR30480:SF13">
    <property type="entry name" value="BETA-HEXOSAMINIDASE"/>
    <property type="match status" value="1"/>
</dbReference>
<dbReference type="InterPro" id="IPR022956">
    <property type="entry name" value="Beta_hexosaminidase_bac"/>
</dbReference>
<name>A0ABQ6H994_9GAMM</name>
<keyword evidence="3 10" id="KW-0132">Cell division</keyword>
<comment type="function">
    <text evidence="10">Plays a role in peptidoglycan recycling by cleaving the terminal beta-1,4-linked N-acetylglucosamine (GlcNAc) from peptide-linked peptidoglycan fragments, giving rise to free GlcNAc, anhydro-N-acetylmuramic acid and anhydro-N-acetylmuramic acid-linked peptides.</text>
</comment>
<keyword evidence="8 10" id="KW-0131">Cell cycle</keyword>
<keyword evidence="4 10" id="KW-0378">Hydrolase</keyword>
<feature type="domain" description="Glycoside hydrolase family 3 N-terminal" evidence="11">
    <location>
        <begin position="12"/>
        <end position="302"/>
    </location>
</feature>
<feature type="active site" description="Proton donor/acceptor" evidence="10">
    <location>
        <position position="178"/>
    </location>
</feature>
<evidence type="ECO:0000256" key="8">
    <source>
        <dbReference type="ARBA" id="ARBA00023306"/>
    </source>
</evidence>
<dbReference type="InterPro" id="IPR017853">
    <property type="entry name" value="GH"/>
</dbReference>
<evidence type="ECO:0000256" key="7">
    <source>
        <dbReference type="ARBA" id="ARBA00023295"/>
    </source>
</evidence>
<keyword evidence="5 10" id="KW-0133">Cell shape</keyword>
<evidence type="ECO:0000256" key="1">
    <source>
        <dbReference type="ARBA" id="ARBA00001231"/>
    </source>
</evidence>
<dbReference type="EC" id="3.2.1.52" evidence="10"/>
<dbReference type="SUPFAM" id="SSF51445">
    <property type="entry name" value="(Trans)glycosidases"/>
    <property type="match status" value="1"/>
</dbReference>
<dbReference type="PANTHER" id="PTHR30480">
    <property type="entry name" value="BETA-HEXOSAMINIDASE-RELATED"/>
    <property type="match status" value="1"/>
</dbReference>
<organism evidence="12 13">
    <name type="scientific">Thalassotalea loyana</name>
    <dbReference type="NCBI Taxonomy" id="280483"/>
    <lineage>
        <taxon>Bacteria</taxon>
        <taxon>Pseudomonadati</taxon>
        <taxon>Pseudomonadota</taxon>
        <taxon>Gammaproteobacteria</taxon>
        <taxon>Alteromonadales</taxon>
        <taxon>Colwelliaceae</taxon>
        <taxon>Thalassotalea</taxon>
    </lineage>
</organism>
<feature type="binding site" evidence="10">
    <location>
        <position position="70"/>
    </location>
    <ligand>
        <name>substrate</name>
    </ligand>
</feature>
<evidence type="ECO:0000313" key="13">
    <source>
        <dbReference type="Proteomes" id="UP001157134"/>
    </source>
</evidence>